<dbReference type="AlphaFoldDB" id="A0A1H9YZ08"/>
<dbReference type="EMBL" id="FOHV01000002">
    <property type="protein sequence ID" value="SES73824.1"/>
    <property type="molecule type" value="Genomic_DNA"/>
</dbReference>
<dbReference type="InterPro" id="IPR036527">
    <property type="entry name" value="SCP2_sterol-bd_dom_sf"/>
</dbReference>
<evidence type="ECO:0000313" key="4">
    <source>
        <dbReference type="Proteomes" id="UP000242642"/>
    </source>
</evidence>
<sequence>MDSLIAPPVLLKYCLPIVIKTLTKYQLKLIPKLLINQVLSDAFNHALQVSIREGEFDFLRDKWLKIEISDLDFSWSITYKNHKLIIANPIVNQAVLSGDSQALLLIAAQVVDADTLFFQRRLRIEGDTEFALEVKNTLDAIDREDLALLYQAPLSWLEKVLKHAYIQ</sequence>
<comment type="similarity">
    <text evidence="1">Belongs to the UbiT family.</text>
</comment>
<feature type="domain" description="SCP2" evidence="2">
    <location>
        <begin position="43"/>
        <end position="139"/>
    </location>
</feature>
<dbReference type="UniPathway" id="UPA00232"/>
<dbReference type="SUPFAM" id="SSF55718">
    <property type="entry name" value="SCP-like"/>
    <property type="match status" value="1"/>
</dbReference>
<dbReference type="InterPro" id="IPR003033">
    <property type="entry name" value="SCP2_sterol-bd_dom"/>
</dbReference>
<organism evidence="3 4">
    <name type="scientific">Thorsellia anophelis DSM 18579</name>
    <dbReference type="NCBI Taxonomy" id="1123402"/>
    <lineage>
        <taxon>Bacteria</taxon>
        <taxon>Pseudomonadati</taxon>
        <taxon>Pseudomonadota</taxon>
        <taxon>Gammaproteobacteria</taxon>
        <taxon>Enterobacterales</taxon>
        <taxon>Thorselliaceae</taxon>
        <taxon>Thorsellia</taxon>
    </lineage>
</organism>
<keyword evidence="4" id="KW-1185">Reference proteome</keyword>
<protein>
    <recommendedName>
        <fullName evidence="1">Ubiquinone biosynthesis accessory factor UbiT</fullName>
    </recommendedName>
</protein>
<keyword evidence="1" id="KW-0831">Ubiquinone biosynthesis</keyword>
<dbReference type="Pfam" id="PF02036">
    <property type="entry name" value="SCP2"/>
    <property type="match status" value="1"/>
</dbReference>
<name>A0A1H9YZ08_9GAMM</name>
<accession>A0A1H9YZ08</accession>
<dbReference type="GO" id="GO:0006744">
    <property type="term" value="P:ubiquinone biosynthetic process"/>
    <property type="evidence" value="ECO:0007669"/>
    <property type="project" value="UniProtKB-UniRule"/>
</dbReference>
<dbReference type="Proteomes" id="UP000242642">
    <property type="component" value="Unassembled WGS sequence"/>
</dbReference>
<dbReference type="OrthoDB" id="5292463at2"/>
<gene>
    <name evidence="1" type="primary">ubiT</name>
    <name evidence="3" type="ORF">SAMN02583745_00403</name>
</gene>
<comment type="pathway">
    <text evidence="1">Cofactor biosynthesis; ubiquinone biosynthesis.</text>
</comment>
<dbReference type="InterPro" id="IPR016830">
    <property type="entry name" value="UbiT"/>
</dbReference>
<evidence type="ECO:0000313" key="3">
    <source>
        <dbReference type="EMBL" id="SES73824.1"/>
    </source>
</evidence>
<evidence type="ECO:0000256" key="1">
    <source>
        <dbReference type="HAMAP-Rule" id="MF_02231"/>
    </source>
</evidence>
<comment type="function">
    <text evidence="1">Required for O(2)-independent ubiquinone (coenzyme Q) biosynthesis. Likely functions as an accessory factor.</text>
</comment>
<dbReference type="HAMAP" id="MF_02231">
    <property type="entry name" value="UbiT"/>
    <property type="match status" value="1"/>
</dbReference>
<dbReference type="STRING" id="1123402.SAMN02583745_00403"/>
<dbReference type="RefSeq" id="WP_093317326.1">
    <property type="nucleotide sequence ID" value="NZ_FOHV01000002.1"/>
</dbReference>
<proteinExistence type="inferred from homology"/>
<reference evidence="4" key="1">
    <citation type="submission" date="2016-10" db="EMBL/GenBank/DDBJ databases">
        <authorList>
            <person name="Varghese N."/>
            <person name="Submissions S."/>
        </authorList>
    </citation>
    <scope>NUCLEOTIDE SEQUENCE [LARGE SCALE GENOMIC DNA]</scope>
    <source>
        <strain evidence="4">DSM 18579</strain>
    </source>
</reference>
<evidence type="ECO:0000259" key="2">
    <source>
        <dbReference type="Pfam" id="PF02036"/>
    </source>
</evidence>